<reference evidence="2 3" key="1">
    <citation type="submission" date="2021-03" db="EMBL/GenBank/DDBJ databases">
        <title>novel species isolated from a fishpond in China.</title>
        <authorList>
            <person name="Lu H."/>
            <person name="Cai Z."/>
        </authorList>
    </citation>
    <scope>NUCLEOTIDE SEQUENCE [LARGE SCALE GENOMIC DNA]</scope>
    <source>
        <strain evidence="2 3">H41</strain>
    </source>
</reference>
<keyword evidence="1" id="KW-0732">Signal</keyword>
<comment type="caution">
    <text evidence="2">The sequence shown here is derived from an EMBL/GenBank/DDBJ whole genome shotgun (WGS) entry which is preliminary data.</text>
</comment>
<protein>
    <recommendedName>
        <fullName evidence="4">Outer membrane protein beta-barrel domain-containing protein</fullName>
    </recommendedName>
</protein>
<evidence type="ECO:0000313" key="3">
    <source>
        <dbReference type="Proteomes" id="UP000664317"/>
    </source>
</evidence>
<keyword evidence="3" id="KW-1185">Reference proteome</keyword>
<gene>
    <name evidence="2" type="ORF">J0A68_10460</name>
</gene>
<name>A0ABS3C5F2_9BACT</name>
<evidence type="ECO:0008006" key="4">
    <source>
        <dbReference type="Google" id="ProtNLM"/>
    </source>
</evidence>
<evidence type="ECO:0000256" key="1">
    <source>
        <dbReference type="SAM" id="SignalP"/>
    </source>
</evidence>
<dbReference type="EMBL" id="JAFKCT010000003">
    <property type="protein sequence ID" value="MBN7811381.1"/>
    <property type="molecule type" value="Genomic_DNA"/>
</dbReference>
<organism evidence="2 3">
    <name type="scientific">Algoriphagus oliviformis</name>
    <dbReference type="NCBI Taxonomy" id="2811231"/>
    <lineage>
        <taxon>Bacteria</taxon>
        <taxon>Pseudomonadati</taxon>
        <taxon>Bacteroidota</taxon>
        <taxon>Cytophagia</taxon>
        <taxon>Cytophagales</taxon>
        <taxon>Cyclobacteriaceae</taxon>
        <taxon>Algoriphagus</taxon>
    </lineage>
</organism>
<sequence>MKYRVLLLFTLLPFFSFAQERGVGIRLGEPLSLTYKDFFEDYLSYEIMLGAAGVNGSDYYRKDFENNPPSSNAFYQSHAANKGVSINFRVALHEDITDVFDITQGYLLAYGGAGIQIRTTNVDYSYFQNATSSATQPLMREERTNFDFGPEAFAGAEYYFDETPISVFAEVGLFLELIDRINVKGQGGIGVRYLF</sequence>
<accession>A0ABS3C5F2</accession>
<feature type="chain" id="PRO_5045677480" description="Outer membrane protein beta-barrel domain-containing protein" evidence="1">
    <location>
        <begin position="19"/>
        <end position="195"/>
    </location>
</feature>
<feature type="signal peptide" evidence="1">
    <location>
        <begin position="1"/>
        <end position="18"/>
    </location>
</feature>
<proteinExistence type="predicted"/>
<evidence type="ECO:0000313" key="2">
    <source>
        <dbReference type="EMBL" id="MBN7811381.1"/>
    </source>
</evidence>
<dbReference type="RefSeq" id="WP_206578155.1">
    <property type="nucleotide sequence ID" value="NZ_JAFKCT010000003.1"/>
</dbReference>
<dbReference type="Proteomes" id="UP000664317">
    <property type="component" value="Unassembled WGS sequence"/>
</dbReference>